<dbReference type="PROSITE" id="PS51108">
    <property type="entry name" value="PTS_EIID"/>
    <property type="match status" value="1"/>
</dbReference>
<proteinExistence type="predicted"/>
<feature type="transmembrane region" description="Helical" evidence="1">
    <location>
        <begin position="81"/>
        <end position="100"/>
    </location>
</feature>
<evidence type="ECO:0000313" key="3">
    <source>
        <dbReference type="Proteomes" id="UP000565613"/>
    </source>
</evidence>
<feature type="transmembrane region" description="Helical" evidence="1">
    <location>
        <begin position="120"/>
        <end position="146"/>
    </location>
</feature>
<dbReference type="GO" id="GO:0009401">
    <property type="term" value="P:phosphoenolpyruvate-dependent sugar phosphotransferase system"/>
    <property type="evidence" value="ECO:0007669"/>
    <property type="project" value="InterPro"/>
</dbReference>
<protein>
    <submittedName>
        <fullName evidence="2">PTS system mannose/fructose/sorbose family transporter subunit IID</fullName>
    </submittedName>
</protein>
<name>A0A7X9T938_9ACTN</name>
<sequence>MTSNEAMVSGQGVSQEENPYKITKKDLIRSSLNLGALGMEFSWTYYKQMNLAFCLMVAGMLKKIYHGRPDDYAAALHRHAAFFNITVQFAPFVGGIAMAMEERVARGEIEPESVNDVKAALMGPLSGIGDAIFLTTIRVIAAAVGISLCQAGNAAGPIVFLLIYNIPAFWLRVWGVQKGYSMGVSFLEKASENGLMTKVMAAIGIVGAMVIGGMTKDMFWATIPVQIGEAVKGKDPTTIQSVLDGIMPGIVGMCAFWIYYWLLSKKINPMWLILGTMVLGVVGAFFGFLGWKCRLCR</sequence>
<keyword evidence="1" id="KW-0472">Membrane</keyword>
<dbReference type="AlphaFoldDB" id="A0A7X9T938"/>
<dbReference type="PANTHER" id="PTHR32502">
    <property type="entry name" value="N-ACETYLGALACTOSAMINE PERMEASE II COMPONENT-RELATED"/>
    <property type="match status" value="1"/>
</dbReference>
<keyword evidence="1" id="KW-1133">Transmembrane helix</keyword>
<accession>A0A7X9T938</accession>
<feature type="transmembrane region" description="Helical" evidence="1">
    <location>
        <begin position="195"/>
        <end position="214"/>
    </location>
</feature>
<evidence type="ECO:0000256" key="1">
    <source>
        <dbReference type="SAM" id="Phobius"/>
    </source>
</evidence>
<feature type="transmembrane region" description="Helical" evidence="1">
    <location>
        <begin position="158"/>
        <end position="175"/>
    </location>
</feature>
<dbReference type="Pfam" id="PF03613">
    <property type="entry name" value="EIID-AGA"/>
    <property type="match status" value="1"/>
</dbReference>
<evidence type="ECO:0000313" key="2">
    <source>
        <dbReference type="EMBL" id="NMF25100.1"/>
    </source>
</evidence>
<dbReference type="RefSeq" id="WP_170103184.1">
    <property type="nucleotide sequence ID" value="NZ_JABAGR010000001.1"/>
</dbReference>
<dbReference type="EMBL" id="JABAGR010000001">
    <property type="protein sequence ID" value="NMF25100.1"/>
    <property type="molecule type" value="Genomic_DNA"/>
</dbReference>
<dbReference type="Proteomes" id="UP000565613">
    <property type="component" value="Unassembled WGS sequence"/>
</dbReference>
<comment type="caution">
    <text evidence="2">The sequence shown here is derived from an EMBL/GenBank/DDBJ whole genome shotgun (WGS) entry which is preliminary data.</text>
</comment>
<feature type="transmembrane region" description="Helical" evidence="1">
    <location>
        <begin position="269"/>
        <end position="291"/>
    </location>
</feature>
<feature type="transmembrane region" description="Helical" evidence="1">
    <location>
        <begin position="242"/>
        <end position="263"/>
    </location>
</feature>
<reference evidence="2 3" key="1">
    <citation type="submission" date="2020-04" db="EMBL/GenBank/DDBJ databases">
        <authorList>
            <person name="Hitch T.C.A."/>
            <person name="Wylensek D."/>
            <person name="Clavel T."/>
        </authorList>
    </citation>
    <scope>NUCLEOTIDE SEQUENCE [LARGE SCALE GENOMIC DNA]</scope>
    <source>
        <strain evidence="2 3">105184</strain>
    </source>
</reference>
<dbReference type="PANTHER" id="PTHR32502:SF23">
    <property type="entry name" value="TRANSPORT PROTEIN, PTS SYSTEM"/>
    <property type="match status" value="1"/>
</dbReference>
<dbReference type="InterPro" id="IPR004704">
    <property type="entry name" value="PTS_IID_man"/>
</dbReference>
<gene>
    <name evidence="2" type="ORF">HF885_01395</name>
</gene>
<organism evidence="2 3">
    <name type="scientific">Parafannyhessea umbonata</name>
    <dbReference type="NCBI Taxonomy" id="604330"/>
    <lineage>
        <taxon>Bacteria</taxon>
        <taxon>Bacillati</taxon>
        <taxon>Actinomycetota</taxon>
        <taxon>Coriobacteriia</taxon>
        <taxon>Coriobacteriales</taxon>
        <taxon>Atopobiaceae</taxon>
        <taxon>Parafannyhessea</taxon>
    </lineage>
</organism>
<keyword evidence="1" id="KW-0812">Transmembrane</keyword>
<dbReference type="InterPro" id="IPR050303">
    <property type="entry name" value="GatZ_KbaZ_carbometab"/>
</dbReference>
<dbReference type="GO" id="GO:0005886">
    <property type="term" value="C:plasma membrane"/>
    <property type="evidence" value="ECO:0007669"/>
    <property type="project" value="TreeGrafter"/>
</dbReference>